<evidence type="ECO:0000313" key="2">
    <source>
        <dbReference type="EMBL" id="WQG91966.1"/>
    </source>
</evidence>
<dbReference type="RefSeq" id="WP_322518595.1">
    <property type="nucleotide sequence ID" value="NZ_CP139972.1"/>
</dbReference>
<name>A0ABZ0XMX0_9BACT</name>
<evidence type="ECO:0000256" key="1">
    <source>
        <dbReference type="SAM" id="MobiDB-lite"/>
    </source>
</evidence>
<proteinExistence type="predicted"/>
<accession>A0ABZ0XMX0</accession>
<reference evidence="2 3" key="1">
    <citation type="submission" date="2023-11" db="EMBL/GenBank/DDBJ databases">
        <title>MicrobeMod: A computational toolkit for identifying prokaryotic methylation and restriction-modification with nanopore sequencing.</title>
        <authorList>
            <person name="Crits-Christoph A."/>
            <person name="Kang S.C."/>
            <person name="Lee H."/>
            <person name="Ostrov N."/>
        </authorList>
    </citation>
    <scope>NUCLEOTIDE SEQUENCE [LARGE SCALE GENOMIC DNA]</scope>
    <source>
        <strain evidence="2 3">ATCC 23090</strain>
    </source>
</reference>
<organism evidence="2 3">
    <name type="scientific">Chitinophaga sancti</name>
    <dbReference type="NCBI Taxonomy" id="1004"/>
    <lineage>
        <taxon>Bacteria</taxon>
        <taxon>Pseudomonadati</taxon>
        <taxon>Bacteroidota</taxon>
        <taxon>Chitinophagia</taxon>
        <taxon>Chitinophagales</taxon>
        <taxon>Chitinophagaceae</taxon>
        <taxon>Chitinophaga</taxon>
    </lineage>
</organism>
<keyword evidence="3" id="KW-1185">Reference proteome</keyword>
<gene>
    <name evidence="2" type="ORF">SR876_10650</name>
</gene>
<dbReference type="EMBL" id="CP140154">
    <property type="protein sequence ID" value="WQG91966.1"/>
    <property type="molecule type" value="Genomic_DNA"/>
</dbReference>
<dbReference type="Proteomes" id="UP001326715">
    <property type="component" value="Chromosome"/>
</dbReference>
<feature type="region of interest" description="Disordered" evidence="1">
    <location>
        <begin position="1"/>
        <end position="20"/>
    </location>
</feature>
<evidence type="ECO:0000313" key="3">
    <source>
        <dbReference type="Proteomes" id="UP001326715"/>
    </source>
</evidence>
<sequence length="198" mass="22373">MTTKNKIFSLNPPKKPNKRTINPEFTTAIRAAKLIRVCAAFMAPDRQRFYRLSKFILHQVIQADTHHPIGERQVLHEHLKVFENYVFDPDHPLEKYLPADIITSIQNKISISIPQPTINWPAQSLYCKIFLLGVSIDFQAFTANSVSQSTEWLTRDTAPIHLETDNTGSLLIAIGIAFSNNKTTIATCKAVKIICVNT</sequence>
<protein>
    <submittedName>
        <fullName evidence="2">Uncharacterized protein</fullName>
    </submittedName>
</protein>